<keyword evidence="3" id="KW-1185">Reference proteome</keyword>
<evidence type="ECO:0000256" key="1">
    <source>
        <dbReference type="SAM" id="MobiDB-lite"/>
    </source>
</evidence>
<feature type="region of interest" description="Disordered" evidence="1">
    <location>
        <begin position="56"/>
        <end position="128"/>
    </location>
</feature>
<evidence type="ECO:0000313" key="3">
    <source>
        <dbReference type="Proteomes" id="UP001189429"/>
    </source>
</evidence>
<protein>
    <recommendedName>
        <fullName evidence="4">RING-type E3 ubiquitin transferase</fullName>
    </recommendedName>
</protein>
<evidence type="ECO:0000313" key="2">
    <source>
        <dbReference type="EMBL" id="CAK0805982.1"/>
    </source>
</evidence>
<accession>A0ABN9QM36</accession>
<gene>
    <name evidence="2" type="ORF">PCOR1329_LOCUS12362</name>
</gene>
<reference evidence="2" key="1">
    <citation type="submission" date="2023-10" db="EMBL/GenBank/DDBJ databases">
        <authorList>
            <person name="Chen Y."/>
            <person name="Shah S."/>
            <person name="Dougan E. K."/>
            <person name="Thang M."/>
            <person name="Chan C."/>
        </authorList>
    </citation>
    <scope>NUCLEOTIDE SEQUENCE [LARGE SCALE GENOMIC DNA]</scope>
</reference>
<feature type="compositionally biased region" description="Pro residues" evidence="1">
    <location>
        <begin position="79"/>
        <end position="96"/>
    </location>
</feature>
<sequence length="178" mass="18067">MALTMKRPYACPVCRESFLKWGPCLSHVRGSAPCRDTLGDKLQDLDAVQEACRSAAGAAPDGRSPGPAGVATASAGAVPAPPGLPAAPAEPAPPEAPADLAGGAAAPPTQPQPAVEPAAEPGAGQVIVSATQKLDRAIQRGTLGPLSGAERRDLESKLEGMAVHSAKVQDSLRRWRSS</sequence>
<comment type="caution">
    <text evidence="2">The sequence shown here is derived from an EMBL/GenBank/DDBJ whole genome shotgun (WGS) entry which is preliminary data.</text>
</comment>
<dbReference type="EMBL" id="CAUYUJ010003603">
    <property type="protein sequence ID" value="CAK0805982.1"/>
    <property type="molecule type" value="Genomic_DNA"/>
</dbReference>
<name>A0ABN9QM36_9DINO</name>
<dbReference type="Proteomes" id="UP001189429">
    <property type="component" value="Unassembled WGS sequence"/>
</dbReference>
<proteinExistence type="predicted"/>
<evidence type="ECO:0008006" key="4">
    <source>
        <dbReference type="Google" id="ProtNLM"/>
    </source>
</evidence>
<feature type="compositionally biased region" description="Low complexity" evidence="1">
    <location>
        <begin position="64"/>
        <end position="78"/>
    </location>
</feature>
<organism evidence="2 3">
    <name type="scientific">Prorocentrum cordatum</name>
    <dbReference type="NCBI Taxonomy" id="2364126"/>
    <lineage>
        <taxon>Eukaryota</taxon>
        <taxon>Sar</taxon>
        <taxon>Alveolata</taxon>
        <taxon>Dinophyceae</taxon>
        <taxon>Prorocentrales</taxon>
        <taxon>Prorocentraceae</taxon>
        <taxon>Prorocentrum</taxon>
    </lineage>
</organism>
<feature type="compositionally biased region" description="Low complexity" evidence="1">
    <location>
        <begin position="97"/>
        <end position="125"/>
    </location>
</feature>